<evidence type="ECO:0000313" key="6">
    <source>
        <dbReference type="EMBL" id="CAB5227567.1"/>
    </source>
</evidence>
<proteinExistence type="predicted"/>
<evidence type="ECO:0000313" key="5">
    <source>
        <dbReference type="EMBL" id="CAB4211867.1"/>
    </source>
</evidence>
<dbReference type="EMBL" id="LR798373">
    <property type="protein sequence ID" value="CAB5227567.1"/>
    <property type="molecule type" value="Genomic_DNA"/>
</dbReference>
<sequence>MSWWTKARDAVESVASVAGNYFLPGSGLITSQLVSSGAQDQLHSPLGQLSMIGSGIAGGVNGNFGNYGTLGSAISTGGIGGVGDWASNLWSGGGGMAGGAAGGGNVFYNDALPGAGAATNSLSEAERLRQLQMLGGLSGTAQGSGIGLQNATSSGLGYQGPAGGGLGMTPTSSTGGMLSGGAAEAANAGGYVPGTVAGGVPAAAGSSQGFMSQLGNLTPSAKNLNTLSSIGSGLYGLSNAAAMRGMAANAMNRADPWGASGGRAGADAQLQALLRDPTGAAQNDPAFKLRMQAAMRANAPMGTNSGAMATAAANASTDWYNNRLSQLGGISGANVNPAQAQQLGLEGTGMANTLAGSSLASIGFGINNATGGSAGSNMPPSVRAWLASQGIAVPS</sequence>
<evidence type="ECO:0000313" key="3">
    <source>
        <dbReference type="EMBL" id="CAB4183044.1"/>
    </source>
</evidence>
<evidence type="ECO:0000313" key="4">
    <source>
        <dbReference type="EMBL" id="CAB4198185.1"/>
    </source>
</evidence>
<dbReference type="EMBL" id="LR797269">
    <property type="protein sequence ID" value="CAB4198185.1"/>
    <property type="molecule type" value="Genomic_DNA"/>
</dbReference>
<accession>A0A6J5PFH1</accession>
<organism evidence="2">
    <name type="scientific">uncultured Caudovirales phage</name>
    <dbReference type="NCBI Taxonomy" id="2100421"/>
    <lineage>
        <taxon>Viruses</taxon>
        <taxon>Duplodnaviria</taxon>
        <taxon>Heunggongvirae</taxon>
        <taxon>Uroviricota</taxon>
        <taxon>Caudoviricetes</taxon>
        <taxon>Peduoviridae</taxon>
        <taxon>Maltschvirus</taxon>
        <taxon>Maltschvirus maltsch</taxon>
    </lineage>
</organism>
<protein>
    <submittedName>
        <fullName evidence="2">Uncharacterized protein</fullName>
    </submittedName>
</protein>
<dbReference type="EMBL" id="LR796520">
    <property type="protein sequence ID" value="CAB4149460.1"/>
    <property type="molecule type" value="Genomic_DNA"/>
</dbReference>
<dbReference type="EMBL" id="LR796851">
    <property type="protein sequence ID" value="CAB4169882.1"/>
    <property type="molecule type" value="Genomic_DNA"/>
</dbReference>
<evidence type="ECO:0000313" key="1">
    <source>
        <dbReference type="EMBL" id="CAB4149460.1"/>
    </source>
</evidence>
<dbReference type="EMBL" id="LR797037">
    <property type="protein sequence ID" value="CAB4183044.1"/>
    <property type="molecule type" value="Genomic_DNA"/>
</dbReference>
<reference evidence="2" key="1">
    <citation type="submission" date="2020-05" db="EMBL/GenBank/DDBJ databases">
        <authorList>
            <person name="Chiriac C."/>
            <person name="Salcher M."/>
            <person name="Ghai R."/>
            <person name="Kavagutti S V."/>
        </authorList>
    </citation>
    <scope>NUCLEOTIDE SEQUENCE</scope>
</reference>
<name>A0A6J5PFH1_9CAUD</name>
<dbReference type="EMBL" id="LR797378">
    <property type="protein sequence ID" value="CAB4211867.1"/>
    <property type="molecule type" value="Genomic_DNA"/>
</dbReference>
<evidence type="ECO:0000313" key="2">
    <source>
        <dbReference type="EMBL" id="CAB4169882.1"/>
    </source>
</evidence>
<gene>
    <name evidence="3" type="ORF">UFOVP1079_52</name>
    <name evidence="4" type="ORF">UFOVP1320_56</name>
    <name evidence="5" type="ORF">UFOVP1431_56</name>
    <name evidence="6" type="ORF">UFOVP1527_57</name>
    <name evidence="1" type="ORF">UFOVP548_14</name>
    <name evidence="2" type="ORF">UFOVP904_14</name>
</gene>